<dbReference type="EMBL" id="WLVL01000042">
    <property type="protein sequence ID" value="MTB73041.1"/>
    <property type="molecule type" value="Genomic_DNA"/>
</dbReference>
<dbReference type="PROSITE" id="PS00194">
    <property type="entry name" value="THIOREDOXIN_1"/>
    <property type="match status" value="1"/>
</dbReference>
<evidence type="ECO:0000259" key="2">
    <source>
        <dbReference type="Pfam" id="PF00462"/>
    </source>
</evidence>
<keyword evidence="4" id="KW-1185">Reference proteome</keyword>
<gene>
    <name evidence="3" type="ORF">GGG17_13915</name>
</gene>
<reference evidence="3 4" key="1">
    <citation type="submission" date="2019-11" db="EMBL/GenBank/DDBJ databases">
        <title>Whole genome sequencing identifies a novel species of the genus Arsenicicoccus isolated from human blood.</title>
        <authorList>
            <person name="Jeong J.H."/>
            <person name="Kweon O.J."/>
            <person name="Kim H.R."/>
            <person name="Kim T.-H."/>
            <person name="Ha S.-M."/>
            <person name="Lee M.-K."/>
        </authorList>
    </citation>
    <scope>NUCLEOTIDE SEQUENCE [LARGE SCALE GENOMIC DNA]</scope>
    <source>
        <strain evidence="3 4">MKL-02</strain>
    </source>
</reference>
<dbReference type="InterPro" id="IPR002109">
    <property type="entry name" value="Glutaredoxin"/>
</dbReference>
<dbReference type="Gene3D" id="3.40.30.10">
    <property type="entry name" value="Glutaredoxin"/>
    <property type="match status" value="1"/>
</dbReference>
<evidence type="ECO:0000256" key="1">
    <source>
        <dbReference type="SAM" id="MobiDB-lite"/>
    </source>
</evidence>
<feature type="domain" description="Glutaredoxin" evidence="2">
    <location>
        <begin position="19"/>
        <end position="73"/>
    </location>
</feature>
<dbReference type="InterPro" id="IPR011915">
    <property type="entry name" value="GlrX_actino"/>
</dbReference>
<dbReference type="Pfam" id="PF00462">
    <property type="entry name" value="Glutaredoxin"/>
    <property type="match status" value="1"/>
</dbReference>
<organism evidence="3 4">
    <name type="scientific">Arsenicicoccus cauae</name>
    <dbReference type="NCBI Taxonomy" id="2663847"/>
    <lineage>
        <taxon>Bacteria</taxon>
        <taxon>Bacillati</taxon>
        <taxon>Actinomycetota</taxon>
        <taxon>Actinomycetes</taxon>
        <taxon>Micrococcales</taxon>
        <taxon>Intrasporangiaceae</taxon>
        <taxon>Arsenicicoccus</taxon>
    </lineage>
</organism>
<dbReference type="GO" id="GO:0009055">
    <property type="term" value="F:electron transfer activity"/>
    <property type="evidence" value="ECO:0007669"/>
    <property type="project" value="TreeGrafter"/>
</dbReference>
<dbReference type="InterPro" id="IPR017937">
    <property type="entry name" value="Thioredoxin_CS"/>
</dbReference>
<dbReference type="PROSITE" id="PS51354">
    <property type="entry name" value="GLUTAREDOXIN_2"/>
    <property type="match status" value="1"/>
</dbReference>
<feature type="region of interest" description="Disordered" evidence="1">
    <location>
        <begin position="73"/>
        <end position="93"/>
    </location>
</feature>
<dbReference type="PANTHER" id="PTHR34386:SF1">
    <property type="entry name" value="GLUTAREDOXIN-LIKE PROTEIN NRDH"/>
    <property type="match status" value="1"/>
</dbReference>
<evidence type="ECO:0000313" key="3">
    <source>
        <dbReference type="EMBL" id="MTB73041.1"/>
    </source>
</evidence>
<dbReference type="CDD" id="cd02976">
    <property type="entry name" value="NrdH"/>
    <property type="match status" value="1"/>
</dbReference>
<name>A0A6I3IXT0_9MICO</name>
<dbReference type="SUPFAM" id="SSF52833">
    <property type="entry name" value="Thioredoxin-like"/>
    <property type="match status" value="1"/>
</dbReference>
<dbReference type="PANTHER" id="PTHR34386">
    <property type="entry name" value="GLUTAREDOXIN"/>
    <property type="match status" value="1"/>
</dbReference>
<proteinExistence type="predicted"/>
<dbReference type="Proteomes" id="UP000431092">
    <property type="component" value="Unassembled WGS sequence"/>
</dbReference>
<sequence length="93" mass="9823">MNVSEILPPGVALPPAGTITMFSTTWCGYCRRLKGDLDRAGIGYTEVNIEDSSASAELVETINHGNQTVPTVLFPDGSSATNPSLAEVRSRLG</sequence>
<accession>A0A6I3IXT0</accession>
<dbReference type="InterPro" id="IPR051548">
    <property type="entry name" value="Grx-like_ET"/>
</dbReference>
<dbReference type="NCBIfam" id="TIGR02200">
    <property type="entry name" value="GlrX_actino"/>
    <property type="match status" value="1"/>
</dbReference>
<dbReference type="RefSeq" id="WP_154594320.1">
    <property type="nucleotide sequence ID" value="NZ_CP171001.1"/>
</dbReference>
<evidence type="ECO:0000313" key="4">
    <source>
        <dbReference type="Proteomes" id="UP000431092"/>
    </source>
</evidence>
<dbReference type="GO" id="GO:0045454">
    <property type="term" value="P:cell redox homeostasis"/>
    <property type="evidence" value="ECO:0007669"/>
    <property type="project" value="TreeGrafter"/>
</dbReference>
<comment type="caution">
    <text evidence="3">The sequence shown here is derived from an EMBL/GenBank/DDBJ whole genome shotgun (WGS) entry which is preliminary data.</text>
</comment>
<dbReference type="InterPro" id="IPR036249">
    <property type="entry name" value="Thioredoxin-like_sf"/>
</dbReference>
<protein>
    <submittedName>
        <fullName evidence="3">Mycoredoxin</fullName>
    </submittedName>
</protein>
<dbReference type="AlphaFoldDB" id="A0A6I3IXT0"/>